<protein>
    <submittedName>
        <fullName evidence="10">YeeE/YedE family protein</fullName>
    </submittedName>
</protein>
<dbReference type="Pfam" id="PF04143">
    <property type="entry name" value="Sulf_transp"/>
    <property type="match status" value="1"/>
</dbReference>
<evidence type="ECO:0000313" key="10">
    <source>
        <dbReference type="EMBL" id="MDC8786863.1"/>
    </source>
</evidence>
<dbReference type="PANTHER" id="PTHR30574:SF1">
    <property type="entry name" value="SULPHUR TRANSPORT DOMAIN-CONTAINING PROTEIN"/>
    <property type="match status" value="1"/>
</dbReference>
<keyword evidence="5 9" id="KW-0812">Transmembrane</keyword>
<dbReference type="EMBL" id="JAQQXS010000017">
    <property type="protein sequence ID" value="MDC8786863.1"/>
    <property type="molecule type" value="Genomic_DNA"/>
</dbReference>
<keyword evidence="2" id="KW-0813">Transport</keyword>
<keyword evidence="7 9" id="KW-0472">Membrane</keyword>
<feature type="transmembrane region" description="Helical" evidence="9">
    <location>
        <begin position="34"/>
        <end position="49"/>
    </location>
</feature>
<evidence type="ECO:0000256" key="5">
    <source>
        <dbReference type="ARBA" id="ARBA00022692"/>
    </source>
</evidence>
<gene>
    <name evidence="10" type="ORF">PRZ01_16870</name>
</gene>
<feature type="transmembrane region" description="Helical" evidence="9">
    <location>
        <begin position="61"/>
        <end position="81"/>
    </location>
</feature>
<feature type="transmembrane region" description="Helical" evidence="9">
    <location>
        <begin position="7"/>
        <end position="28"/>
    </location>
</feature>
<proteinExistence type="inferred from homology"/>
<organism evidence="10 11">
    <name type="scientific">Roseateles koreensis</name>
    <dbReference type="NCBI Taxonomy" id="2987526"/>
    <lineage>
        <taxon>Bacteria</taxon>
        <taxon>Pseudomonadati</taxon>
        <taxon>Pseudomonadota</taxon>
        <taxon>Betaproteobacteria</taxon>
        <taxon>Burkholderiales</taxon>
        <taxon>Sphaerotilaceae</taxon>
        <taxon>Roseateles</taxon>
    </lineage>
</organism>
<keyword evidence="3" id="KW-1003">Cell membrane</keyword>
<feature type="transmembrane region" description="Helical" evidence="9">
    <location>
        <begin position="87"/>
        <end position="105"/>
    </location>
</feature>
<dbReference type="RefSeq" id="WP_273597976.1">
    <property type="nucleotide sequence ID" value="NZ_JAQQXS010000017.1"/>
</dbReference>
<evidence type="ECO:0000256" key="8">
    <source>
        <dbReference type="ARBA" id="ARBA00035655"/>
    </source>
</evidence>
<comment type="caution">
    <text evidence="10">The sequence shown here is derived from an EMBL/GenBank/DDBJ whole genome shotgun (WGS) entry which is preliminary data.</text>
</comment>
<dbReference type="PANTHER" id="PTHR30574">
    <property type="entry name" value="INNER MEMBRANE PROTEIN YEDE"/>
    <property type="match status" value="1"/>
</dbReference>
<keyword evidence="6 9" id="KW-1133">Transmembrane helix</keyword>
<evidence type="ECO:0000256" key="6">
    <source>
        <dbReference type="ARBA" id="ARBA00022989"/>
    </source>
</evidence>
<reference evidence="10 11" key="1">
    <citation type="submission" date="2022-10" db="EMBL/GenBank/DDBJ databases">
        <title>paucibacter sp. hw8 Genome sequencing.</title>
        <authorList>
            <person name="Park S."/>
        </authorList>
    </citation>
    <scope>NUCLEOTIDE SEQUENCE [LARGE SCALE GENOMIC DNA]</scope>
    <source>
        <strain evidence="11">hw8</strain>
    </source>
</reference>
<evidence type="ECO:0000256" key="4">
    <source>
        <dbReference type="ARBA" id="ARBA00022519"/>
    </source>
</evidence>
<evidence type="ECO:0000256" key="9">
    <source>
        <dbReference type="SAM" id="Phobius"/>
    </source>
</evidence>
<keyword evidence="4" id="KW-0997">Cell inner membrane</keyword>
<evidence type="ECO:0000313" key="11">
    <source>
        <dbReference type="Proteomes" id="UP001219862"/>
    </source>
</evidence>
<keyword evidence="11" id="KW-1185">Reference proteome</keyword>
<accession>A0ABT5KWY7</accession>
<comment type="subcellular location">
    <subcellularLocation>
        <location evidence="1">Cell inner membrane</location>
        <topology evidence="1">Multi-pass membrane protein</topology>
    </subcellularLocation>
</comment>
<evidence type="ECO:0000256" key="3">
    <source>
        <dbReference type="ARBA" id="ARBA00022475"/>
    </source>
</evidence>
<evidence type="ECO:0000256" key="2">
    <source>
        <dbReference type="ARBA" id="ARBA00022448"/>
    </source>
</evidence>
<dbReference type="InterPro" id="IPR007272">
    <property type="entry name" value="Sulf_transp_TsuA/YedE"/>
</dbReference>
<comment type="similarity">
    <text evidence="8">Belongs to the TsuA/YedE (TC 9.B.102) family.</text>
</comment>
<evidence type="ECO:0000256" key="7">
    <source>
        <dbReference type="ARBA" id="ARBA00023136"/>
    </source>
</evidence>
<dbReference type="Proteomes" id="UP001219862">
    <property type="component" value="Unassembled WGS sequence"/>
</dbReference>
<feature type="transmembrane region" description="Helical" evidence="9">
    <location>
        <begin position="126"/>
        <end position="143"/>
    </location>
</feature>
<sequence>MSIDWNTFTPWSALFGGLLIGLATALYLLGNGRVAGITGIVASPLLAVIRRTGLQPEMTRLTFLLGLLTAPWLWALFAPLPVASVDVGPGLLIVAGLLVGVGVRMGNGCTSGHGVCGLSRFSLRSLVNVLCFMLGGAFSVWVVRHWL</sequence>
<name>A0ABT5KWY7_9BURK</name>
<evidence type="ECO:0000256" key="1">
    <source>
        <dbReference type="ARBA" id="ARBA00004429"/>
    </source>
</evidence>